<evidence type="ECO:0000313" key="2">
    <source>
        <dbReference type="EMBL" id="EPS35300.1"/>
    </source>
</evidence>
<organism evidence="2 3">
    <name type="scientific">Dactylellina haptotyla (strain CBS 200.50)</name>
    <name type="common">Nematode-trapping fungus</name>
    <name type="synonym">Monacrosporium haptotylum</name>
    <dbReference type="NCBI Taxonomy" id="1284197"/>
    <lineage>
        <taxon>Eukaryota</taxon>
        <taxon>Fungi</taxon>
        <taxon>Dikarya</taxon>
        <taxon>Ascomycota</taxon>
        <taxon>Pezizomycotina</taxon>
        <taxon>Orbiliomycetes</taxon>
        <taxon>Orbiliales</taxon>
        <taxon>Orbiliaceae</taxon>
        <taxon>Dactylellina</taxon>
    </lineage>
</organism>
<dbReference type="OrthoDB" id="10609153at2759"/>
<evidence type="ECO:0000313" key="3">
    <source>
        <dbReference type="Proteomes" id="UP000015100"/>
    </source>
</evidence>
<sequence length="171" mass="18386">MSIRTPADTLRKPLLLFGFILLMFILHRLVNLGSSPWESSLPEFDNGPVSASATITPTDTLSPQPQPTAVLLEAPEGLSISPTENSELLGESSNPMVSDEGESKGGIDTLHALQDPDAEETEPATTTTTTAAHPLRTLSHEELQKLISEAVRSALKPYEVLLKDCKKSQGL</sequence>
<reference evidence="3" key="2">
    <citation type="submission" date="2013-04" db="EMBL/GenBank/DDBJ databases">
        <title>Genomic mechanisms accounting for the adaptation to parasitism in nematode-trapping fungi.</title>
        <authorList>
            <person name="Ahren D.G."/>
        </authorList>
    </citation>
    <scope>NUCLEOTIDE SEQUENCE [LARGE SCALE GENOMIC DNA]</scope>
    <source>
        <strain evidence="3">CBS 200.50</strain>
    </source>
</reference>
<evidence type="ECO:0000256" key="1">
    <source>
        <dbReference type="SAM" id="MobiDB-lite"/>
    </source>
</evidence>
<name>S7ZX36_DACHA</name>
<accession>S7ZX36</accession>
<dbReference type="HOGENOM" id="CLU_1562830_0_0_1"/>
<comment type="caution">
    <text evidence="2">The sequence shown here is derived from an EMBL/GenBank/DDBJ whole genome shotgun (WGS) entry which is preliminary data.</text>
</comment>
<keyword evidence="3" id="KW-1185">Reference proteome</keyword>
<dbReference type="EMBL" id="AQGS01001196">
    <property type="protein sequence ID" value="EPS35300.1"/>
    <property type="molecule type" value="Genomic_DNA"/>
</dbReference>
<protein>
    <submittedName>
        <fullName evidence="2">Uncharacterized protein</fullName>
    </submittedName>
</protein>
<dbReference type="AlphaFoldDB" id="S7ZX36"/>
<proteinExistence type="predicted"/>
<feature type="region of interest" description="Disordered" evidence="1">
    <location>
        <begin position="80"/>
        <end position="109"/>
    </location>
</feature>
<feature type="compositionally biased region" description="Polar residues" evidence="1">
    <location>
        <begin position="80"/>
        <end position="96"/>
    </location>
</feature>
<dbReference type="Proteomes" id="UP000015100">
    <property type="component" value="Unassembled WGS sequence"/>
</dbReference>
<gene>
    <name evidence="2" type="ORF">H072_11361</name>
</gene>
<reference evidence="2 3" key="1">
    <citation type="journal article" date="2013" name="PLoS Genet.">
        <title>Genomic mechanisms accounting for the adaptation to parasitism in nematode-trapping fungi.</title>
        <authorList>
            <person name="Meerupati T."/>
            <person name="Andersson K.M."/>
            <person name="Friman E."/>
            <person name="Kumar D."/>
            <person name="Tunlid A."/>
            <person name="Ahren D."/>
        </authorList>
    </citation>
    <scope>NUCLEOTIDE SEQUENCE [LARGE SCALE GENOMIC DNA]</scope>
    <source>
        <strain evidence="2 3">CBS 200.50</strain>
    </source>
</reference>